<keyword evidence="1" id="KW-0732">Signal</keyword>
<dbReference type="Proteomes" id="UP000694407">
    <property type="component" value="Unplaced"/>
</dbReference>
<keyword evidence="3" id="KW-1185">Reference proteome</keyword>
<proteinExistence type="predicted"/>
<dbReference type="Ensembl" id="ENSMMMT00000013030.1">
    <property type="protein sequence ID" value="ENSMMMP00000011412.1"/>
    <property type="gene ID" value="ENSMMMG00000010194.1"/>
</dbReference>
<reference evidence="2" key="1">
    <citation type="submission" date="2025-08" db="UniProtKB">
        <authorList>
            <consortium name="Ensembl"/>
        </authorList>
    </citation>
    <scope>IDENTIFICATION</scope>
</reference>
<name>A0A8C5Z8D2_MARMA</name>
<protein>
    <submittedName>
        <fullName evidence="2">Uncharacterized protein</fullName>
    </submittedName>
</protein>
<organism evidence="2 3">
    <name type="scientific">Marmota marmota marmota</name>
    <name type="common">Alpine marmot</name>
    <dbReference type="NCBI Taxonomy" id="9994"/>
    <lineage>
        <taxon>Eukaryota</taxon>
        <taxon>Metazoa</taxon>
        <taxon>Chordata</taxon>
        <taxon>Craniata</taxon>
        <taxon>Vertebrata</taxon>
        <taxon>Euteleostomi</taxon>
        <taxon>Mammalia</taxon>
        <taxon>Eutheria</taxon>
        <taxon>Euarchontoglires</taxon>
        <taxon>Glires</taxon>
        <taxon>Rodentia</taxon>
        <taxon>Sciuromorpha</taxon>
        <taxon>Sciuridae</taxon>
        <taxon>Xerinae</taxon>
        <taxon>Marmotini</taxon>
        <taxon>Marmota</taxon>
    </lineage>
</organism>
<feature type="chain" id="PRO_5046765706" evidence="1">
    <location>
        <begin position="26"/>
        <end position="145"/>
    </location>
</feature>
<evidence type="ECO:0000313" key="2">
    <source>
        <dbReference type="Ensembl" id="ENSMMMP00000011412.1"/>
    </source>
</evidence>
<accession>A0A8C5Z8D2</accession>
<feature type="signal peptide" evidence="1">
    <location>
        <begin position="1"/>
        <end position="25"/>
    </location>
</feature>
<reference evidence="2" key="2">
    <citation type="submission" date="2025-09" db="UniProtKB">
        <authorList>
            <consortium name="Ensembl"/>
        </authorList>
    </citation>
    <scope>IDENTIFICATION</scope>
</reference>
<evidence type="ECO:0000313" key="3">
    <source>
        <dbReference type="Proteomes" id="UP000694407"/>
    </source>
</evidence>
<evidence type="ECO:0000256" key="1">
    <source>
        <dbReference type="SAM" id="SignalP"/>
    </source>
</evidence>
<sequence>MSPHRAPHMQPTQLAVFVCLWSAQAITRNPRGSALGCPHPSNQPCSEPASSWASLTPCSQFKLYPMSCHTLPVTARLPPPSCFPHPLDPATLTLLLVPWTAAFSWGAGLGPNALPSPSLGRHGDMSLKSQLCTSLCPPDWTGPRP</sequence>
<dbReference type="AlphaFoldDB" id="A0A8C5Z8D2"/>